<accession>A0A9W8K0U0</accession>
<sequence>MAQSPSSSPIRKRQRLSSPTYEVDDLTEHDLIAFDEIEARLSQENQQNSSQERNGSGFSTTLGSLNAIKQPEWDAAQLREPSSSSPQPSSESGKATGLHDDPDNPFSHGFTSAAKAPKAQAVFSSASAMIGFTSASALKLSEDYERSPSPEAQSTEADFEAWFKPASAELPAHFVAPTALVDFTTAKLKDTSKAIIMPSKEALARAQAKIAAWEKEDVPQGGMNDENAGSSNLLQKQAPQVGFRLASHVHTGHSPQRQALQSASSLINTAATPSPAGTGLSRAGLPSSILQQRPTAFKSPLGKKVHSVHNPPFHGSPLNPGRPSTSLGFTTATSVTPHPLSNPPLTVPRASHPHPGSSSSLGFVTPLRPSTHTPASALRTRPARFVTPFKANMRPGGAGRSTLGASGLTRSPMPQAAKIVTPQPPQPNNVPREKPVLRKFFDLDPPPNRQTLESSGLRPQQFDDLYSVDIDASTLRIITPDSAMYYSFHTRSCTPPPPGSESPTILGPKEALQELLSRGCTLATKPWVDNHWALILWKLAGMVTLEPEKESNPETKRWCWAEVMRQFLYRYERELNTGIRPPLRKIANQDAPAAFPMVLCISNIIWGPGGRTEDGLPIEPHPEFELTDGWYRLRAQVDLPMARAARKGVLRVGRKLGIAGAKLSTQKKDPMEILEAYNSTALVLTGNSSHLMPLTSDGGLVAALDFVVIKTYSVAFLETIEDEKGQKERRGPWNEAEEMRVHEQWRRRREVEASKLKVNLEKDVSRYEGYIDRLERKAGGQFQPTKDDYPPDSIESLYDALEYPDTAATLLSCISPTEAGWLALHIRKQTEKQREELADFIEKELQIICPPREVRSFRLLTVQDARTSRRPANRMAQLTVWDVLSLNLDEGSKAGSFECGQRYLATNLVPTSPNAWMDTQPGSEIYLSTRRDTRWRRIKTVL</sequence>
<reference evidence="3" key="1">
    <citation type="submission" date="2022-07" db="EMBL/GenBank/DDBJ databases">
        <title>Genome Sequence of Agrocybe chaxingu.</title>
        <authorList>
            <person name="Buettner E."/>
        </authorList>
    </citation>
    <scope>NUCLEOTIDE SEQUENCE</scope>
    <source>
        <strain evidence="3">MP-N11</strain>
    </source>
</reference>
<evidence type="ECO:0000256" key="1">
    <source>
        <dbReference type="SAM" id="MobiDB-lite"/>
    </source>
</evidence>
<dbReference type="InterPro" id="IPR015187">
    <property type="entry name" value="BRCA2_OB_1"/>
</dbReference>
<dbReference type="InterPro" id="IPR012340">
    <property type="entry name" value="NA-bd_OB-fold"/>
</dbReference>
<feature type="region of interest" description="Disordered" evidence="1">
    <location>
        <begin position="1"/>
        <end position="111"/>
    </location>
</feature>
<protein>
    <recommendedName>
        <fullName evidence="2">BRCA2 OB1 domain-containing protein</fullName>
    </recommendedName>
</protein>
<dbReference type="PANTHER" id="PTHR11289:SF0">
    <property type="entry name" value="BREAST CANCER TYPE 2 SUSCEPTIBILITY PROTEIN"/>
    <property type="match status" value="1"/>
</dbReference>
<feature type="domain" description="BRCA2 OB1" evidence="2">
    <location>
        <begin position="581"/>
        <end position="694"/>
    </location>
</feature>
<dbReference type="GO" id="GO:0006355">
    <property type="term" value="P:regulation of DNA-templated transcription"/>
    <property type="evidence" value="ECO:0007669"/>
    <property type="project" value="TreeGrafter"/>
</dbReference>
<dbReference type="EMBL" id="JANKHO010000545">
    <property type="protein sequence ID" value="KAJ3508616.1"/>
    <property type="molecule type" value="Genomic_DNA"/>
</dbReference>
<dbReference type="Proteomes" id="UP001148786">
    <property type="component" value="Unassembled WGS sequence"/>
</dbReference>
<evidence type="ECO:0000259" key="2">
    <source>
        <dbReference type="Pfam" id="PF09103"/>
    </source>
</evidence>
<feature type="compositionally biased region" description="Polar residues" evidence="1">
    <location>
        <begin position="322"/>
        <end position="336"/>
    </location>
</feature>
<dbReference type="OrthoDB" id="21095at2759"/>
<dbReference type="PANTHER" id="PTHR11289">
    <property type="entry name" value="BREAST CANCER TYPE 2 SUSCEPTIBILITY PROTEIN BRCA2"/>
    <property type="match status" value="1"/>
</dbReference>
<dbReference type="Gene3D" id="2.40.50.140">
    <property type="entry name" value="Nucleic acid-binding proteins"/>
    <property type="match status" value="2"/>
</dbReference>
<dbReference type="GO" id="GO:0000724">
    <property type="term" value="P:double-strand break repair via homologous recombination"/>
    <property type="evidence" value="ECO:0007669"/>
    <property type="project" value="InterPro"/>
</dbReference>
<dbReference type="InterPro" id="IPR036315">
    <property type="entry name" value="BRCA2_hlx_sf"/>
</dbReference>
<proteinExistence type="predicted"/>
<feature type="region of interest" description="Disordered" evidence="1">
    <location>
        <begin position="299"/>
        <end position="365"/>
    </location>
</feature>
<feature type="compositionally biased region" description="Low complexity" evidence="1">
    <location>
        <begin position="353"/>
        <end position="362"/>
    </location>
</feature>
<comment type="caution">
    <text evidence="3">The sequence shown here is derived from an EMBL/GenBank/DDBJ whole genome shotgun (WGS) entry which is preliminary data.</text>
</comment>
<dbReference type="Pfam" id="PF09103">
    <property type="entry name" value="BRCA-2_OB1"/>
    <property type="match status" value="1"/>
</dbReference>
<keyword evidence="4" id="KW-1185">Reference proteome</keyword>
<dbReference type="InterPro" id="IPR015525">
    <property type="entry name" value="BRCA2"/>
</dbReference>
<name>A0A9W8K0U0_9AGAR</name>
<organism evidence="3 4">
    <name type="scientific">Agrocybe chaxingu</name>
    <dbReference type="NCBI Taxonomy" id="84603"/>
    <lineage>
        <taxon>Eukaryota</taxon>
        <taxon>Fungi</taxon>
        <taxon>Dikarya</taxon>
        <taxon>Basidiomycota</taxon>
        <taxon>Agaricomycotina</taxon>
        <taxon>Agaricomycetes</taxon>
        <taxon>Agaricomycetidae</taxon>
        <taxon>Agaricales</taxon>
        <taxon>Agaricineae</taxon>
        <taxon>Strophariaceae</taxon>
        <taxon>Agrocybe</taxon>
    </lineage>
</organism>
<feature type="compositionally biased region" description="Basic and acidic residues" evidence="1">
    <location>
        <begin position="26"/>
        <end position="41"/>
    </location>
</feature>
<evidence type="ECO:0000313" key="3">
    <source>
        <dbReference type="EMBL" id="KAJ3508616.1"/>
    </source>
</evidence>
<dbReference type="SUPFAM" id="SSF81872">
    <property type="entry name" value="BRCA2 helical domain"/>
    <property type="match status" value="1"/>
</dbReference>
<feature type="compositionally biased region" description="Low complexity" evidence="1">
    <location>
        <begin position="80"/>
        <end position="92"/>
    </location>
</feature>
<gene>
    <name evidence="3" type="ORF">NLJ89_g5662</name>
</gene>
<feature type="compositionally biased region" description="Low complexity" evidence="1">
    <location>
        <begin position="42"/>
        <end position="57"/>
    </location>
</feature>
<dbReference type="SUPFAM" id="SSF50249">
    <property type="entry name" value="Nucleic acid-binding proteins"/>
    <property type="match status" value="2"/>
</dbReference>
<evidence type="ECO:0000313" key="4">
    <source>
        <dbReference type="Proteomes" id="UP001148786"/>
    </source>
</evidence>
<dbReference type="AlphaFoldDB" id="A0A9W8K0U0"/>